<reference evidence="1 2" key="1">
    <citation type="submission" date="2019-02" db="EMBL/GenBank/DDBJ databases">
        <title>Genomic data mining of an Antarctic deep-sea actinobacterium, Janibacterlimosus P3-3-X1.</title>
        <authorList>
            <person name="Liao L."/>
            <person name="Chen B."/>
        </authorList>
    </citation>
    <scope>NUCLEOTIDE SEQUENCE [LARGE SCALE GENOMIC DNA]</scope>
    <source>
        <strain evidence="1 2">P3-3-X1</strain>
    </source>
</reference>
<dbReference type="EMBL" id="CP036164">
    <property type="protein sequence ID" value="QBF45742.1"/>
    <property type="molecule type" value="Genomic_DNA"/>
</dbReference>
<evidence type="ECO:0000313" key="1">
    <source>
        <dbReference type="EMBL" id="QBF45742.1"/>
    </source>
</evidence>
<dbReference type="GO" id="GO:0005737">
    <property type="term" value="C:cytoplasm"/>
    <property type="evidence" value="ECO:0007669"/>
    <property type="project" value="TreeGrafter"/>
</dbReference>
<proteinExistence type="predicted"/>
<protein>
    <submittedName>
        <fullName evidence="1">HAD-IIA family hydrolase</fullName>
    </submittedName>
</protein>
<dbReference type="InterPro" id="IPR006357">
    <property type="entry name" value="HAD-SF_hydro_IIA"/>
</dbReference>
<dbReference type="Pfam" id="PF13344">
    <property type="entry name" value="Hydrolase_6"/>
    <property type="match status" value="1"/>
</dbReference>
<sequence>MTGVGLAARFDGVVCDLDGVVYAGPGAIEHAADALNALTIPVVFATNNASRSPHDVGEHLRRLGLRACDGAVLTSSLAAARILARDLPSGSQVMAVGGPGVAEALRAVGLHPLTPGADGAPAAVLQGYGAEVTAAELGEAAHAIRAGARWVATNDDPTLPTESGPAPGNGALVAAVRLAVDVDPEVVGKPHPPMYEMAAEVLGAHPARVIAVGDRLGTDIRGAVATGMAGVLVLTGVHGPADAAAAPVDRRPDYVVEDLRGLHEHYPEAQREGDWCVRGGARARVAEGRLSVDGDGMDAIRASLDAVWAAADGGQLRREDTGRLLTNG</sequence>
<dbReference type="PANTHER" id="PTHR19288">
    <property type="entry name" value="4-NITROPHENYLPHOSPHATASE-RELATED"/>
    <property type="match status" value="1"/>
</dbReference>
<keyword evidence="2" id="KW-1185">Reference proteome</keyword>
<dbReference type="GO" id="GO:0016791">
    <property type="term" value="F:phosphatase activity"/>
    <property type="evidence" value="ECO:0007669"/>
    <property type="project" value="TreeGrafter"/>
</dbReference>
<gene>
    <name evidence="1" type="ORF">EXU32_05410</name>
</gene>
<evidence type="ECO:0000313" key="2">
    <source>
        <dbReference type="Proteomes" id="UP000290408"/>
    </source>
</evidence>
<organism evidence="1 2">
    <name type="scientific">Janibacter limosus</name>
    <dbReference type="NCBI Taxonomy" id="53458"/>
    <lineage>
        <taxon>Bacteria</taxon>
        <taxon>Bacillati</taxon>
        <taxon>Actinomycetota</taxon>
        <taxon>Actinomycetes</taxon>
        <taxon>Micrococcales</taxon>
        <taxon>Intrasporangiaceae</taxon>
        <taxon>Janibacter</taxon>
    </lineage>
</organism>
<dbReference type="InterPro" id="IPR023214">
    <property type="entry name" value="HAD_sf"/>
</dbReference>
<dbReference type="Proteomes" id="UP000290408">
    <property type="component" value="Chromosome"/>
</dbReference>
<dbReference type="Pfam" id="PF13242">
    <property type="entry name" value="Hydrolase_like"/>
    <property type="match status" value="1"/>
</dbReference>
<dbReference type="RefSeq" id="WP_130628976.1">
    <property type="nucleotide sequence ID" value="NZ_CP036164.1"/>
</dbReference>
<dbReference type="InterPro" id="IPR036412">
    <property type="entry name" value="HAD-like_sf"/>
</dbReference>
<dbReference type="OrthoDB" id="3400930at2"/>
<keyword evidence="1" id="KW-0378">Hydrolase</keyword>
<accession>A0A4P6MSQ8</accession>
<dbReference type="AlphaFoldDB" id="A0A4P6MSQ8"/>
<name>A0A4P6MSQ8_9MICO</name>
<dbReference type="SUPFAM" id="SSF56784">
    <property type="entry name" value="HAD-like"/>
    <property type="match status" value="1"/>
</dbReference>
<dbReference type="PANTHER" id="PTHR19288:SF95">
    <property type="entry name" value="D-GLYCEROL 3-PHOSPHATE PHOSPHATASE"/>
    <property type="match status" value="1"/>
</dbReference>
<dbReference type="KEGG" id="jli:EXU32_05410"/>
<dbReference type="NCBIfam" id="TIGR01460">
    <property type="entry name" value="HAD-SF-IIA"/>
    <property type="match status" value="1"/>
</dbReference>
<dbReference type="Gene3D" id="3.40.50.1000">
    <property type="entry name" value="HAD superfamily/HAD-like"/>
    <property type="match status" value="2"/>
</dbReference>